<sequence>MMIAGVLLMIQGFGNALTRWLWGTDWGLVSVAERTTDLPPWTGAAVGLLGLALAAAAGLKGRRA</sequence>
<dbReference type="STRING" id="633440.SAMN05421869_10846"/>
<keyword evidence="1" id="KW-0812">Transmembrane</keyword>
<keyword evidence="1" id="KW-1133">Transmembrane helix</keyword>
<evidence type="ECO:0000313" key="2">
    <source>
        <dbReference type="EMBL" id="SDI96567.1"/>
    </source>
</evidence>
<keyword evidence="1" id="KW-0472">Membrane</keyword>
<dbReference type="AlphaFoldDB" id="A0A1G8PVT8"/>
<evidence type="ECO:0000313" key="3">
    <source>
        <dbReference type="Proteomes" id="UP000199202"/>
    </source>
</evidence>
<organism evidence="2 3">
    <name type="scientific">Nonomuraea jiangxiensis</name>
    <dbReference type="NCBI Taxonomy" id="633440"/>
    <lineage>
        <taxon>Bacteria</taxon>
        <taxon>Bacillati</taxon>
        <taxon>Actinomycetota</taxon>
        <taxon>Actinomycetes</taxon>
        <taxon>Streptosporangiales</taxon>
        <taxon>Streptosporangiaceae</taxon>
        <taxon>Nonomuraea</taxon>
    </lineage>
</organism>
<dbReference type="EMBL" id="FNDJ01000008">
    <property type="protein sequence ID" value="SDI96567.1"/>
    <property type="molecule type" value="Genomic_DNA"/>
</dbReference>
<name>A0A1G8PVT8_9ACTN</name>
<dbReference type="Proteomes" id="UP000199202">
    <property type="component" value="Unassembled WGS sequence"/>
</dbReference>
<feature type="transmembrane region" description="Helical" evidence="1">
    <location>
        <begin position="38"/>
        <end position="59"/>
    </location>
</feature>
<accession>A0A1G8PVT8</accession>
<keyword evidence="3" id="KW-1185">Reference proteome</keyword>
<dbReference type="RefSeq" id="WP_245765141.1">
    <property type="nucleotide sequence ID" value="NZ_FNDJ01000008.1"/>
</dbReference>
<protein>
    <submittedName>
        <fullName evidence="2">Uncharacterized protein</fullName>
    </submittedName>
</protein>
<proteinExistence type="predicted"/>
<gene>
    <name evidence="2" type="ORF">SAMN05421869_10846</name>
</gene>
<evidence type="ECO:0000256" key="1">
    <source>
        <dbReference type="SAM" id="Phobius"/>
    </source>
</evidence>
<reference evidence="2 3" key="1">
    <citation type="submission" date="2016-10" db="EMBL/GenBank/DDBJ databases">
        <authorList>
            <person name="de Groot N.N."/>
        </authorList>
    </citation>
    <scope>NUCLEOTIDE SEQUENCE [LARGE SCALE GENOMIC DNA]</scope>
    <source>
        <strain evidence="2 3">CGMCC 4.6533</strain>
    </source>
</reference>